<keyword evidence="1" id="KW-0472">Membrane</keyword>
<sequence>MAAVKWKQATVLARLQPDCDLDQGGRPATGRLAAPGVEGVHPHSLLAEAERAIWSVGAGAGIGGLLLGWLPGRRRRSQYGADCSATVAEAQQVVEDRRRQAE</sequence>
<feature type="transmembrane region" description="Helical" evidence="1">
    <location>
        <begin position="52"/>
        <end position="70"/>
    </location>
</feature>
<dbReference type="AlphaFoldDB" id="A0A011NMF4"/>
<dbReference type="EMBL" id="JFAX01000018">
    <property type="protein sequence ID" value="EXI65847.1"/>
    <property type="molecule type" value="Genomic_DNA"/>
</dbReference>
<organism evidence="2 3">
    <name type="scientific">Candidatus Accumulibacter adjunctus</name>
    <dbReference type="NCBI Taxonomy" id="1454001"/>
    <lineage>
        <taxon>Bacteria</taxon>
        <taxon>Pseudomonadati</taxon>
        <taxon>Pseudomonadota</taxon>
        <taxon>Betaproteobacteria</taxon>
        <taxon>Candidatus Accumulibacter</taxon>
    </lineage>
</organism>
<evidence type="ECO:0000313" key="3">
    <source>
        <dbReference type="Proteomes" id="UP000020218"/>
    </source>
</evidence>
<accession>A0A011NMF4</accession>
<proteinExistence type="predicted"/>
<evidence type="ECO:0000256" key="1">
    <source>
        <dbReference type="SAM" id="Phobius"/>
    </source>
</evidence>
<protein>
    <submittedName>
        <fullName evidence="2">Uncharacterized protein</fullName>
    </submittedName>
</protein>
<evidence type="ECO:0000313" key="2">
    <source>
        <dbReference type="EMBL" id="EXI65847.1"/>
    </source>
</evidence>
<name>A0A011NMF4_9PROT</name>
<gene>
    <name evidence="2" type="ORF">AW08_02872</name>
</gene>
<dbReference type="Proteomes" id="UP000020218">
    <property type="component" value="Unassembled WGS sequence"/>
</dbReference>
<comment type="caution">
    <text evidence="2">The sequence shown here is derived from an EMBL/GenBank/DDBJ whole genome shotgun (WGS) entry which is preliminary data.</text>
</comment>
<keyword evidence="1" id="KW-0812">Transmembrane</keyword>
<keyword evidence="3" id="KW-1185">Reference proteome</keyword>
<keyword evidence="1" id="KW-1133">Transmembrane helix</keyword>
<reference evidence="2" key="1">
    <citation type="submission" date="2014-02" db="EMBL/GenBank/DDBJ databases">
        <title>Expanding our view of genomic diversity in Candidatus Accumulibacter clades.</title>
        <authorList>
            <person name="Skennerton C.T."/>
            <person name="Barr J.J."/>
            <person name="Slater F.R."/>
            <person name="Bond P.L."/>
            <person name="Tyson G.W."/>
        </authorList>
    </citation>
    <scope>NUCLEOTIDE SEQUENCE [LARGE SCALE GENOMIC DNA]</scope>
</reference>